<dbReference type="EMBL" id="HE774682">
    <property type="protein sequence ID" value="CCG54686.1"/>
    <property type="molecule type" value="Genomic_DNA"/>
</dbReference>
<gene>
    <name evidence="1" type="ordered locus">KQS_13945</name>
</gene>
<evidence type="ECO:0000313" key="2">
    <source>
        <dbReference type="Proteomes" id="UP000007599"/>
    </source>
</evidence>
<dbReference type="OrthoDB" id="959664at2"/>
<dbReference type="RefSeq" id="WP_014389803.1">
    <property type="nucleotide sequence ID" value="NC_017025.1"/>
</dbReference>
<dbReference type="Proteomes" id="UP000007599">
    <property type="component" value="Chromosome I"/>
</dbReference>
<name>H8XSA2_FLAIG</name>
<dbReference type="HOGENOM" id="CLU_131428_0_0_10"/>
<reference evidence="2" key="2">
    <citation type="submission" date="2012-03" db="EMBL/GenBank/DDBJ databases">
        <title>Complete genome sequence of Flavobacterium indicum GPTSA100-9T, isolated from warm spring water.</title>
        <authorList>
            <person name="Barbier P."/>
            <person name="Houel A."/>
            <person name="Loux V."/>
            <person name="Poulain J."/>
            <person name="Bernardet J.-F."/>
            <person name="Touchon M."/>
            <person name="Duchaud E."/>
        </authorList>
    </citation>
    <scope>NUCLEOTIDE SEQUENCE [LARGE SCALE GENOMIC DNA]</scope>
    <source>
        <strain evidence="2">DSM 17447 / CIP 109464 / GPTSA100-9</strain>
    </source>
</reference>
<evidence type="ECO:0008006" key="3">
    <source>
        <dbReference type="Google" id="ProtNLM"/>
    </source>
</evidence>
<dbReference type="InterPro" id="IPR015018">
    <property type="entry name" value="DUF1905"/>
</dbReference>
<keyword evidence="2" id="KW-1185">Reference proteome</keyword>
<organism evidence="1 2">
    <name type="scientific">Flavobacterium indicum (strain DSM 17447 / CIP 109464 / GPTSA100-9)</name>
    <dbReference type="NCBI Taxonomy" id="1094466"/>
    <lineage>
        <taxon>Bacteria</taxon>
        <taxon>Pseudomonadati</taxon>
        <taxon>Bacteroidota</taxon>
        <taxon>Flavobacteriia</taxon>
        <taxon>Flavobacteriales</taxon>
        <taxon>Flavobacteriaceae</taxon>
        <taxon>Flavobacterium</taxon>
    </lineage>
</organism>
<dbReference type="STRING" id="1094466.KQS_13945"/>
<reference evidence="1 2" key="1">
    <citation type="journal article" date="2012" name="J. Bacteriol.">
        <title>Complete Genome Sequence of Flavobacterium indicum GPSTA100-9T, Isolated from Warm Spring Water.</title>
        <authorList>
            <person name="Barbier P."/>
            <person name="Houel A."/>
            <person name="Loux V."/>
            <person name="Poulain J."/>
            <person name="Bernardet J.F."/>
            <person name="Touchon M."/>
            <person name="Duchaud E."/>
        </authorList>
    </citation>
    <scope>NUCLEOTIDE SEQUENCE [LARGE SCALE GENOMIC DNA]</scope>
    <source>
        <strain evidence="2">DSM 17447 / CIP 109464 / GPTSA100-9</strain>
    </source>
</reference>
<accession>H8XSA2</accession>
<dbReference type="InterPro" id="IPR037079">
    <property type="entry name" value="AF2212/PG0164-like_sf"/>
</dbReference>
<proteinExistence type="predicted"/>
<dbReference type="PATRIC" id="fig|1094466.5.peg.2738"/>
<dbReference type="Gene3D" id="2.40.30.100">
    <property type="entry name" value="AF2212/PG0164-like"/>
    <property type="match status" value="1"/>
</dbReference>
<sequence length="174" mass="19835">MLFQAEILSFGENNLGYGPYFVIPTDLVEAHLKTTTTKRVKCTLNNSLTIDRAISLKDTMYYILINQPILKTLGVSFGDTIEVQLIADASKYGVEITDEMTEVLYQDPEGSTLFHKLTPGKQRTLILLINKIKSTQLRIEKSFVILEHLKKQNGKLDFEQLNEDFKKARSTTKF</sequence>
<protein>
    <recommendedName>
        <fullName evidence="3">DUF1905 domain-containing protein</fullName>
    </recommendedName>
</protein>
<dbReference type="AlphaFoldDB" id="H8XSA2"/>
<dbReference type="SUPFAM" id="SSF141694">
    <property type="entry name" value="AF2212/PG0164-like"/>
    <property type="match status" value="1"/>
</dbReference>
<dbReference type="Pfam" id="PF08922">
    <property type="entry name" value="DUF1905"/>
    <property type="match status" value="1"/>
</dbReference>
<dbReference type="eggNOG" id="COG4430">
    <property type="taxonomic scope" value="Bacteria"/>
</dbReference>
<dbReference type="KEGG" id="fin:KQS_13945"/>
<evidence type="ECO:0000313" key="1">
    <source>
        <dbReference type="EMBL" id="CCG54686.1"/>
    </source>
</evidence>